<comment type="caution">
    <text evidence="1">The sequence shown here is derived from an EMBL/GenBank/DDBJ whole genome shotgun (WGS) entry which is preliminary data.</text>
</comment>
<evidence type="ECO:0000313" key="1">
    <source>
        <dbReference type="EMBL" id="KLE35767.1"/>
    </source>
</evidence>
<organism evidence="1 2">
    <name type="scientific">Aurantiacibacter luteus</name>
    <dbReference type="NCBI Taxonomy" id="1581420"/>
    <lineage>
        <taxon>Bacteria</taxon>
        <taxon>Pseudomonadati</taxon>
        <taxon>Pseudomonadota</taxon>
        <taxon>Alphaproteobacteria</taxon>
        <taxon>Sphingomonadales</taxon>
        <taxon>Erythrobacteraceae</taxon>
        <taxon>Aurantiacibacter</taxon>
    </lineage>
</organism>
<evidence type="ECO:0000313" key="2">
    <source>
        <dbReference type="Proteomes" id="UP000053464"/>
    </source>
</evidence>
<dbReference type="STRING" id="1581420.AAW00_05130"/>
<keyword evidence="2" id="KW-1185">Reference proteome</keyword>
<dbReference type="AlphaFoldDB" id="A0A0G9MYB4"/>
<accession>A0A0G9MYB4</accession>
<sequence>MKASDKICTVADIFEVFEIPQAWLDIMPASFLFQPAISAQRKPVRSKRLRAKLLYPLWDADFFQAEHLVRFGD</sequence>
<protein>
    <submittedName>
        <fullName evidence="1">Uncharacterized protein</fullName>
    </submittedName>
</protein>
<proteinExistence type="predicted"/>
<name>A0A0G9MYB4_9SPHN</name>
<dbReference type="Proteomes" id="UP000053464">
    <property type="component" value="Unassembled WGS sequence"/>
</dbReference>
<gene>
    <name evidence="1" type="ORF">AAW00_05130</name>
</gene>
<dbReference type="EMBL" id="LBHB01000001">
    <property type="protein sequence ID" value="KLE35767.1"/>
    <property type="molecule type" value="Genomic_DNA"/>
</dbReference>
<reference evidence="1 2" key="1">
    <citation type="submission" date="2015-04" db="EMBL/GenBank/DDBJ databases">
        <title>The draft genome sequence of Erythrobacter luteus KA37.</title>
        <authorList>
            <person name="Zhuang L."/>
            <person name="Liu Y."/>
            <person name="Shao Z."/>
        </authorList>
    </citation>
    <scope>NUCLEOTIDE SEQUENCE [LARGE SCALE GENOMIC DNA]</scope>
    <source>
        <strain evidence="1 2">KA37</strain>
    </source>
</reference>